<organism evidence="2">
    <name type="scientific">uncultured haloarchaeon</name>
    <dbReference type="NCBI Taxonomy" id="160804"/>
    <lineage>
        <taxon>Archaea</taxon>
        <taxon>Methanobacteriati</taxon>
        <taxon>Methanobacteriota</taxon>
        <taxon>Stenosarchaea group</taxon>
        <taxon>Halobacteria</taxon>
        <taxon>Halobacteriales</taxon>
        <taxon>Halobacteriaceae</taxon>
        <taxon>environmental samples</taxon>
    </lineage>
</organism>
<dbReference type="InterPro" id="IPR006175">
    <property type="entry name" value="YjgF/YER057c/UK114"/>
</dbReference>
<dbReference type="PANTHER" id="PTHR11803:SF58">
    <property type="entry name" value="PROTEIN HMF1-RELATED"/>
    <property type="match status" value="1"/>
</dbReference>
<name>A5YS29_9EURY</name>
<dbReference type="GO" id="GO:0019239">
    <property type="term" value="F:deaminase activity"/>
    <property type="evidence" value="ECO:0007669"/>
    <property type="project" value="TreeGrafter"/>
</dbReference>
<dbReference type="CDD" id="cd00448">
    <property type="entry name" value="YjgF_YER057c_UK114_family"/>
    <property type="match status" value="1"/>
</dbReference>
<dbReference type="Gene3D" id="3.30.1330.40">
    <property type="entry name" value="RutC-like"/>
    <property type="match status" value="1"/>
</dbReference>
<accession>A5YS29</accession>
<proteinExistence type="inferred from homology"/>
<dbReference type="FunFam" id="3.30.1330.40:FF:000001">
    <property type="entry name" value="L-PSP family endoribonuclease"/>
    <property type="match status" value="1"/>
</dbReference>
<dbReference type="AlphaFoldDB" id="A5YS29"/>
<dbReference type="EMBL" id="EF583983">
    <property type="protein sequence ID" value="ABQ75786.1"/>
    <property type="molecule type" value="Genomic_DNA"/>
</dbReference>
<protein>
    <submittedName>
        <fullName evidence="2">Endoribonuclease L-PSP</fullName>
    </submittedName>
</protein>
<sequence length="126" mass="13669">MKEVLTTDAKTGQVGNFNLGINTGELIFTAGQVPQTDDGELLNDAPIKRQTDQCLRNLEAVLTSEGLSMEHIVKTTVYVVDIQNWEMVNEAYGNHFDELPARTTVGVTGLFGGADVEIEAIATTEL</sequence>
<dbReference type="SUPFAM" id="SSF55298">
    <property type="entry name" value="YjgF-like"/>
    <property type="match status" value="1"/>
</dbReference>
<dbReference type="PANTHER" id="PTHR11803">
    <property type="entry name" value="2-IMINOBUTANOATE/2-IMINOPROPANOATE DEAMINASE RIDA"/>
    <property type="match status" value="1"/>
</dbReference>
<comment type="similarity">
    <text evidence="1">Belongs to the RutC family.</text>
</comment>
<dbReference type="InterPro" id="IPR035959">
    <property type="entry name" value="RutC-like_sf"/>
</dbReference>
<dbReference type="Pfam" id="PF01042">
    <property type="entry name" value="Ribonuc_L-PSP"/>
    <property type="match status" value="1"/>
</dbReference>
<evidence type="ECO:0000256" key="1">
    <source>
        <dbReference type="ARBA" id="ARBA00010552"/>
    </source>
</evidence>
<dbReference type="GO" id="GO:0005829">
    <property type="term" value="C:cytosol"/>
    <property type="evidence" value="ECO:0007669"/>
    <property type="project" value="TreeGrafter"/>
</dbReference>
<evidence type="ECO:0000313" key="2">
    <source>
        <dbReference type="EMBL" id="ABQ75786.1"/>
    </source>
</evidence>
<reference evidence="2" key="1">
    <citation type="journal article" date="2007" name="ISME J.">
        <title>Genomic plasticity in prokaryotes: the case of the square haloarchaeon.</title>
        <authorList>
            <person name="Cuadros-Orellana S."/>
            <person name="Martin-Cuadrado A.B."/>
            <person name="Legault B."/>
            <person name="D'Auria G."/>
            <person name="Zhaxybayeva O."/>
            <person name="Papke R.T."/>
            <person name="Rodriguez-Valera F."/>
        </authorList>
    </citation>
    <scope>NUCLEOTIDE SEQUENCE</scope>
</reference>